<feature type="transmembrane region" description="Helical" evidence="1">
    <location>
        <begin position="220"/>
        <end position="244"/>
    </location>
</feature>
<evidence type="ECO:0000256" key="1">
    <source>
        <dbReference type="SAM" id="Phobius"/>
    </source>
</evidence>
<feature type="transmembrane region" description="Helical" evidence="1">
    <location>
        <begin position="91"/>
        <end position="112"/>
    </location>
</feature>
<comment type="caution">
    <text evidence="3">The sequence shown here is derived from an EMBL/GenBank/DDBJ whole genome shotgun (WGS) entry which is preliminary data.</text>
</comment>
<keyword evidence="1" id="KW-0812">Transmembrane</keyword>
<dbReference type="RefSeq" id="WP_068835501.1">
    <property type="nucleotide sequence ID" value="NZ_JBHSMX010000010.1"/>
</dbReference>
<feature type="domain" description="VanZ-like" evidence="2">
    <location>
        <begin position="25"/>
        <end position="139"/>
    </location>
</feature>
<feature type="transmembrane region" description="Helical" evidence="1">
    <location>
        <begin position="251"/>
        <end position="273"/>
    </location>
</feature>
<organism evidence="3 4">
    <name type="scientific">Polaromonas jejuensis</name>
    <dbReference type="NCBI Taxonomy" id="457502"/>
    <lineage>
        <taxon>Bacteria</taxon>
        <taxon>Pseudomonadati</taxon>
        <taxon>Pseudomonadota</taxon>
        <taxon>Betaproteobacteria</taxon>
        <taxon>Burkholderiales</taxon>
        <taxon>Comamonadaceae</taxon>
        <taxon>Polaromonas</taxon>
    </lineage>
</organism>
<accession>A0ABW0Q8H9</accession>
<sequence length="381" mass="41576">MVLPASPSARASGAHRTIAWPLALAYICLIIYASLYPFTDWRNQGIFPLKYLTAPWPKYWTWFDIGINLVGYAPLGFLLVLSALRTRRVRWAVTVAALSAALLSLLMETLQGYQLSRVASNVDVVFNALGAWLGACCAWGLEKAGVVDRWSRLRAYWFAPDARGALVLLLLWPPALLFPAAVPMGLGQVFERLESALADALADTPFLEWLPVREVELQPLVPMAELMCVTLGALIPCLLGYCVIRTLGQRAAFSAVVIAVGIATSALSAALSYGPQHAWAWLDVPVQVGLGLTAVLALALLAVPRRGAAALTLLALAIHLGLLNQAPASAYFAQTLQTWEQGRFIHFYGLAQWLGWLWPYAALLYMLVRLSGRERGPVAEK</sequence>
<feature type="transmembrane region" description="Helical" evidence="1">
    <location>
        <begin position="59"/>
        <end position="84"/>
    </location>
</feature>
<proteinExistence type="predicted"/>
<dbReference type="EMBL" id="JBHSMX010000010">
    <property type="protein sequence ID" value="MFC5520212.1"/>
    <property type="molecule type" value="Genomic_DNA"/>
</dbReference>
<feature type="transmembrane region" description="Helical" evidence="1">
    <location>
        <begin position="124"/>
        <end position="141"/>
    </location>
</feature>
<reference evidence="4" key="1">
    <citation type="journal article" date="2019" name="Int. J. Syst. Evol. Microbiol.">
        <title>The Global Catalogue of Microorganisms (GCM) 10K type strain sequencing project: providing services to taxonomists for standard genome sequencing and annotation.</title>
        <authorList>
            <consortium name="The Broad Institute Genomics Platform"/>
            <consortium name="The Broad Institute Genome Sequencing Center for Infectious Disease"/>
            <person name="Wu L."/>
            <person name="Ma J."/>
        </authorList>
    </citation>
    <scope>NUCLEOTIDE SEQUENCE [LARGE SCALE GENOMIC DNA]</scope>
    <source>
        <strain evidence="4">CGMCC 4.7277</strain>
    </source>
</reference>
<protein>
    <submittedName>
        <fullName evidence="3">VanZ family protein</fullName>
    </submittedName>
</protein>
<keyword evidence="1" id="KW-0472">Membrane</keyword>
<feature type="transmembrane region" description="Helical" evidence="1">
    <location>
        <begin position="279"/>
        <end position="303"/>
    </location>
</feature>
<keyword evidence="1" id="KW-1133">Transmembrane helix</keyword>
<dbReference type="Proteomes" id="UP001596084">
    <property type="component" value="Unassembled WGS sequence"/>
</dbReference>
<feature type="transmembrane region" description="Helical" evidence="1">
    <location>
        <begin position="18"/>
        <end position="39"/>
    </location>
</feature>
<keyword evidence="4" id="KW-1185">Reference proteome</keyword>
<feature type="transmembrane region" description="Helical" evidence="1">
    <location>
        <begin position="310"/>
        <end position="333"/>
    </location>
</feature>
<feature type="transmembrane region" description="Helical" evidence="1">
    <location>
        <begin position="162"/>
        <end position="182"/>
    </location>
</feature>
<evidence type="ECO:0000313" key="4">
    <source>
        <dbReference type="Proteomes" id="UP001596084"/>
    </source>
</evidence>
<feature type="transmembrane region" description="Helical" evidence="1">
    <location>
        <begin position="345"/>
        <end position="368"/>
    </location>
</feature>
<dbReference type="Pfam" id="PF04892">
    <property type="entry name" value="VanZ"/>
    <property type="match status" value="1"/>
</dbReference>
<dbReference type="InterPro" id="IPR006976">
    <property type="entry name" value="VanZ-like"/>
</dbReference>
<evidence type="ECO:0000259" key="2">
    <source>
        <dbReference type="Pfam" id="PF04892"/>
    </source>
</evidence>
<gene>
    <name evidence="3" type="ORF">ACFPP7_04680</name>
</gene>
<name>A0ABW0Q8H9_9BURK</name>
<evidence type="ECO:0000313" key="3">
    <source>
        <dbReference type="EMBL" id="MFC5520212.1"/>
    </source>
</evidence>